<dbReference type="EMBL" id="VIEB01001277">
    <property type="protein sequence ID" value="TQD73545.1"/>
    <property type="molecule type" value="Genomic_DNA"/>
</dbReference>
<proteinExistence type="predicted"/>
<name>A0A540KH36_MALBA</name>
<reference evidence="2 3" key="1">
    <citation type="journal article" date="2019" name="G3 (Bethesda)">
        <title>Sequencing of a Wild Apple (Malus baccata) Genome Unravels the Differences Between Cultivated and Wild Apple Species Regarding Disease Resistance and Cold Tolerance.</title>
        <authorList>
            <person name="Chen X."/>
        </authorList>
    </citation>
    <scope>NUCLEOTIDE SEQUENCE [LARGE SCALE GENOMIC DNA]</scope>
    <source>
        <strain evidence="3">cv. Shandingzi</strain>
        <tissue evidence="2">Leaves</tissue>
    </source>
</reference>
<evidence type="ECO:0000313" key="2">
    <source>
        <dbReference type="EMBL" id="TQD73545.1"/>
    </source>
</evidence>
<comment type="caution">
    <text evidence="2">The sequence shown here is derived from an EMBL/GenBank/DDBJ whole genome shotgun (WGS) entry which is preliminary data.</text>
</comment>
<sequence>MTSYSHGPGYFTKPAYSTRQGYSTGLGHSTEPTYSTRSNGTFEPARTYGSYPNQSGYNRHPGYGDYSDQYSTNKPYKHSNTARYDNYDDNPHNRKHNGGAMGTTINMIANGSGHNAKPNRGSLLAAARPVRRDGRLIMPMDDMERALHYLAESSKPNDKYYKLQTVSSRPCTRWCQRYR</sequence>
<accession>A0A540KH36</accession>
<feature type="compositionally biased region" description="Polar residues" evidence="1">
    <location>
        <begin position="68"/>
        <end position="83"/>
    </location>
</feature>
<feature type="region of interest" description="Disordered" evidence="1">
    <location>
        <begin position="1"/>
        <end position="91"/>
    </location>
</feature>
<dbReference type="AlphaFoldDB" id="A0A540KH36"/>
<keyword evidence="3" id="KW-1185">Reference proteome</keyword>
<evidence type="ECO:0000256" key="1">
    <source>
        <dbReference type="SAM" id="MobiDB-lite"/>
    </source>
</evidence>
<gene>
    <name evidence="2" type="ORF">C1H46_040920</name>
</gene>
<protein>
    <submittedName>
        <fullName evidence="2">Uncharacterized protein</fullName>
    </submittedName>
</protein>
<feature type="compositionally biased region" description="Polar residues" evidence="1">
    <location>
        <begin position="15"/>
        <end position="41"/>
    </location>
</feature>
<evidence type="ECO:0000313" key="3">
    <source>
        <dbReference type="Proteomes" id="UP000315295"/>
    </source>
</evidence>
<dbReference type="Proteomes" id="UP000315295">
    <property type="component" value="Unassembled WGS sequence"/>
</dbReference>
<organism evidence="2 3">
    <name type="scientific">Malus baccata</name>
    <name type="common">Siberian crab apple</name>
    <name type="synonym">Pyrus baccata</name>
    <dbReference type="NCBI Taxonomy" id="106549"/>
    <lineage>
        <taxon>Eukaryota</taxon>
        <taxon>Viridiplantae</taxon>
        <taxon>Streptophyta</taxon>
        <taxon>Embryophyta</taxon>
        <taxon>Tracheophyta</taxon>
        <taxon>Spermatophyta</taxon>
        <taxon>Magnoliopsida</taxon>
        <taxon>eudicotyledons</taxon>
        <taxon>Gunneridae</taxon>
        <taxon>Pentapetalae</taxon>
        <taxon>rosids</taxon>
        <taxon>fabids</taxon>
        <taxon>Rosales</taxon>
        <taxon>Rosaceae</taxon>
        <taxon>Amygdaloideae</taxon>
        <taxon>Maleae</taxon>
        <taxon>Malus</taxon>
    </lineage>
</organism>